<organism evidence="2 3">
    <name type="scientific">Tetrabaena socialis</name>
    <dbReference type="NCBI Taxonomy" id="47790"/>
    <lineage>
        <taxon>Eukaryota</taxon>
        <taxon>Viridiplantae</taxon>
        <taxon>Chlorophyta</taxon>
        <taxon>core chlorophytes</taxon>
        <taxon>Chlorophyceae</taxon>
        <taxon>CS clade</taxon>
        <taxon>Chlamydomonadales</taxon>
        <taxon>Tetrabaenaceae</taxon>
        <taxon>Tetrabaena</taxon>
    </lineage>
</organism>
<evidence type="ECO:0000313" key="3">
    <source>
        <dbReference type="Proteomes" id="UP000236333"/>
    </source>
</evidence>
<sequence>MAPPLRVAFCAALLACVCAQPPVWPRFLDVPGVECSDGRALASALADPSVTTALLPGDCMLRDSDFSGFALPLVLRRNFTIMGSASRPVTLDLGFVSRKVRLGGGTVLTFSRVALLNYRAGSAAQAPGLDLLAPGEADEPVALLRLHEGVLSYRLCFPVELM</sequence>
<dbReference type="OrthoDB" id="554509at2759"/>
<keyword evidence="1" id="KW-0732">Signal</keyword>
<accession>A0A2J8A7A5</accession>
<comment type="caution">
    <text evidence="2">The sequence shown here is derived from an EMBL/GenBank/DDBJ whole genome shotgun (WGS) entry which is preliminary data.</text>
</comment>
<name>A0A2J8A7A5_9CHLO</name>
<gene>
    <name evidence="2" type="ORF">TSOC_005025</name>
</gene>
<feature type="signal peptide" evidence="1">
    <location>
        <begin position="1"/>
        <end position="19"/>
    </location>
</feature>
<reference evidence="2 3" key="1">
    <citation type="journal article" date="2017" name="Mol. Biol. Evol.">
        <title>The 4-celled Tetrabaena socialis nuclear genome reveals the essential components for genetic control of cell number at the origin of multicellularity in the volvocine lineage.</title>
        <authorList>
            <person name="Featherston J."/>
            <person name="Arakaki Y."/>
            <person name="Hanschen E.R."/>
            <person name="Ferris P.J."/>
            <person name="Michod R.E."/>
            <person name="Olson B.J.S.C."/>
            <person name="Nozaki H."/>
            <person name="Durand P.M."/>
        </authorList>
    </citation>
    <scope>NUCLEOTIDE SEQUENCE [LARGE SCALE GENOMIC DNA]</scope>
    <source>
        <strain evidence="2 3">NIES-571</strain>
    </source>
</reference>
<dbReference type="AlphaFoldDB" id="A0A2J8A7A5"/>
<dbReference type="Proteomes" id="UP000236333">
    <property type="component" value="Unassembled WGS sequence"/>
</dbReference>
<proteinExistence type="predicted"/>
<evidence type="ECO:0000313" key="2">
    <source>
        <dbReference type="EMBL" id="PNH08412.1"/>
    </source>
</evidence>
<keyword evidence="3" id="KW-1185">Reference proteome</keyword>
<dbReference type="EMBL" id="PGGS01000131">
    <property type="protein sequence ID" value="PNH08412.1"/>
    <property type="molecule type" value="Genomic_DNA"/>
</dbReference>
<protein>
    <submittedName>
        <fullName evidence="2">Uncharacterized protein</fullName>
    </submittedName>
</protein>
<feature type="non-terminal residue" evidence="2">
    <location>
        <position position="162"/>
    </location>
</feature>
<feature type="chain" id="PRO_5014453712" evidence="1">
    <location>
        <begin position="20"/>
        <end position="162"/>
    </location>
</feature>
<evidence type="ECO:0000256" key="1">
    <source>
        <dbReference type="SAM" id="SignalP"/>
    </source>
</evidence>